<dbReference type="Proteomes" id="UP000315235">
    <property type="component" value="Unassembled WGS sequence"/>
</dbReference>
<evidence type="ECO:0000313" key="2">
    <source>
        <dbReference type="EMBL" id="TRX75019.1"/>
    </source>
</evidence>
<feature type="transmembrane region" description="Helical" evidence="1">
    <location>
        <begin position="6"/>
        <end position="25"/>
    </location>
</feature>
<dbReference type="EMBL" id="VJOY01000006">
    <property type="protein sequence ID" value="TRX75019.1"/>
    <property type="molecule type" value="Genomic_DNA"/>
</dbReference>
<reference evidence="2 3" key="1">
    <citation type="submission" date="2019-07" db="EMBL/GenBank/DDBJ databases">
        <title>Pseudomonas mangiferae sp. nov., isolated from bark of mango tree in Thailand.</title>
        <authorList>
            <person name="Srisuk N."/>
            <person name="Anurat P."/>
        </authorList>
    </citation>
    <scope>NUCLEOTIDE SEQUENCE [LARGE SCALE GENOMIC DNA]</scope>
    <source>
        <strain evidence="2 3">DMKU_BBB3-04</strain>
    </source>
</reference>
<feature type="transmembrane region" description="Helical" evidence="1">
    <location>
        <begin position="45"/>
        <end position="64"/>
    </location>
</feature>
<protein>
    <submittedName>
        <fullName evidence="2">Diguanylate cyclase</fullName>
    </submittedName>
</protein>
<evidence type="ECO:0000313" key="3">
    <source>
        <dbReference type="Proteomes" id="UP000315235"/>
    </source>
</evidence>
<name>A0A553GZU2_9PSED</name>
<dbReference type="AlphaFoldDB" id="A0A553GZU2"/>
<comment type="caution">
    <text evidence="2">The sequence shown here is derived from an EMBL/GenBank/DDBJ whole genome shotgun (WGS) entry which is preliminary data.</text>
</comment>
<gene>
    <name evidence="2" type="ORF">FM069_09645</name>
</gene>
<evidence type="ECO:0000256" key="1">
    <source>
        <dbReference type="SAM" id="Phobius"/>
    </source>
</evidence>
<feature type="transmembrane region" description="Helical" evidence="1">
    <location>
        <begin position="114"/>
        <end position="132"/>
    </location>
</feature>
<accession>A0A553GZU2</accession>
<dbReference type="OrthoDB" id="6028296at2"/>
<proteinExistence type="predicted"/>
<dbReference type="RefSeq" id="WP_143488320.1">
    <property type="nucleotide sequence ID" value="NZ_VJOY01000006.1"/>
</dbReference>
<feature type="transmembrane region" description="Helical" evidence="1">
    <location>
        <begin position="152"/>
        <end position="171"/>
    </location>
</feature>
<sequence>MPDETLATAYLMYFLLPVWLLAGFADWLCHRRSGISTTTGIKETLIHLLMLLEIAVPLLAAMFLQVNALIFLLMLVAFVLHELTALWDVSYAVTLRKVTPLEQHVHSFLEMIPLMGLSVIALLHWQALLSLFGLGNTPAEFSLHWKAHPLPIGYLAGVFGAMVLLAILPYLEELLRDWRDRRRARAGEPAFVRALERS</sequence>
<organism evidence="2 3">
    <name type="scientific">Pseudomonas mangiferae</name>
    <dbReference type="NCBI Taxonomy" id="2593654"/>
    <lineage>
        <taxon>Bacteria</taxon>
        <taxon>Pseudomonadati</taxon>
        <taxon>Pseudomonadota</taxon>
        <taxon>Gammaproteobacteria</taxon>
        <taxon>Pseudomonadales</taxon>
        <taxon>Pseudomonadaceae</taxon>
        <taxon>Pseudomonas</taxon>
    </lineage>
</organism>
<keyword evidence="3" id="KW-1185">Reference proteome</keyword>
<keyword evidence="1" id="KW-0472">Membrane</keyword>
<keyword evidence="1" id="KW-1133">Transmembrane helix</keyword>
<keyword evidence="1" id="KW-0812">Transmembrane</keyword>
<feature type="transmembrane region" description="Helical" evidence="1">
    <location>
        <begin position="70"/>
        <end position="93"/>
    </location>
</feature>